<keyword evidence="4" id="KW-1185">Reference proteome</keyword>
<evidence type="ECO:0000313" key="3">
    <source>
        <dbReference type="EMBL" id="KAF8656908.1"/>
    </source>
</evidence>
<keyword evidence="1" id="KW-0175">Coiled coil</keyword>
<feature type="transmembrane region" description="Helical" evidence="2">
    <location>
        <begin position="6"/>
        <end position="29"/>
    </location>
</feature>
<keyword evidence="2" id="KW-1133">Transmembrane helix</keyword>
<name>A0A835A6G4_9POAL</name>
<dbReference type="EMBL" id="JACEFO010002526">
    <property type="protein sequence ID" value="KAF8656908.1"/>
    <property type="molecule type" value="Genomic_DNA"/>
</dbReference>
<dbReference type="PANTHER" id="PTHR34360">
    <property type="entry name" value="OS08G0519400 PROTEIN"/>
    <property type="match status" value="1"/>
</dbReference>
<organism evidence="3 4">
    <name type="scientific">Digitaria exilis</name>
    <dbReference type="NCBI Taxonomy" id="1010633"/>
    <lineage>
        <taxon>Eukaryota</taxon>
        <taxon>Viridiplantae</taxon>
        <taxon>Streptophyta</taxon>
        <taxon>Embryophyta</taxon>
        <taxon>Tracheophyta</taxon>
        <taxon>Spermatophyta</taxon>
        <taxon>Magnoliopsida</taxon>
        <taxon>Liliopsida</taxon>
        <taxon>Poales</taxon>
        <taxon>Poaceae</taxon>
        <taxon>PACMAD clade</taxon>
        <taxon>Panicoideae</taxon>
        <taxon>Panicodae</taxon>
        <taxon>Paniceae</taxon>
        <taxon>Anthephorinae</taxon>
        <taxon>Digitaria</taxon>
    </lineage>
</organism>
<feature type="coiled-coil region" evidence="1">
    <location>
        <begin position="77"/>
        <end position="104"/>
    </location>
</feature>
<dbReference type="OrthoDB" id="679141at2759"/>
<proteinExistence type="predicted"/>
<evidence type="ECO:0000313" key="4">
    <source>
        <dbReference type="Proteomes" id="UP000636709"/>
    </source>
</evidence>
<accession>A0A835A6G4</accession>
<reference evidence="3" key="1">
    <citation type="submission" date="2020-07" db="EMBL/GenBank/DDBJ databases">
        <title>Genome sequence and genetic diversity analysis of an under-domesticated orphan crop, white fonio (Digitaria exilis).</title>
        <authorList>
            <person name="Bennetzen J.L."/>
            <person name="Chen S."/>
            <person name="Ma X."/>
            <person name="Wang X."/>
            <person name="Yssel A.E.J."/>
            <person name="Chaluvadi S.R."/>
            <person name="Johnson M."/>
            <person name="Gangashetty P."/>
            <person name="Hamidou F."/>
            <person name="Sanogo M.D."/>
            <person name="Zwaenepoel A."/>
            <person name="Wallace J."/>
            <person name="Van De Peer Y."/>
            <person name="Van Deynze A."/>
        </authorList>
    </citation>
    <scope>NUCLEOTIDE SEQUENCE</scope>
    <source>
        <tissue evidence="3">Leaves</tissue>
    </source>
</reference>
<dbReference type="Proteomes" id="UP000636709">
    <property type="component" value="Unassembled WGS sequence"/>
</dbReference>
<feature type="transmembrane region" description="Helical" evidence="2">
    <location>
        <begin position="41"/>
        <end position="59"/>
    </location>
</feature>
<dbReference type="AlphaFoldDB" id="A0A835A6G4"/>
<protein>
    <submittedName>
        <fullName evidence="3">Uncharacterized protein</fullName>
    </submittedName>
</protein>
<gene>
    <name evidence="3" type="ORF">HU200_060471</name>
</gene>
<evidence type="ECO:0000256" key="1">
    <source>
        <dbReference type="SAM" id="Coils"/>
    </source>
</evidence>
<evidence type="ECO:0000256" key="2">
    <source>
        <dbReference type="SAM" id="Phobius"/>
    </source>
</evidence>
<keyword evidence="2" id="KW-0472">Membrane</keyword>
<sequence>MTVDAALLAAVVAFLLPLRLVSLALCLAFKGRSTSARHLRRSGAALAVSAALLAVIFALPRDRPGECAVPVTSVVDGEGLRSEVDQLKLQVARLESLLDNNSKVLVENGDTIEKVSDKNPLEEEDGHVMRAMGLDIQSLINEQETIKESLCSSYFGDNIKAMEDEVRLIKDESRKMNSDIYSVMSLAKDATEKVEALHSDFKKGQVMTDEWGKMNSSINKLWSFVKGTEKKVECLYSDIKKVQLITGEWGKTNFNRMWSFAKNTERKVEDLYSDIKKVCFFHYHLFSILNILQAV</sequence>
<comment type="caution">
    <text evidence="3">The sequence shown here is derived from an EMBL/GenBank/DDBJ whole genome shotgun (WGS) entry which is preliminary data.</text>
</comment>
<dbReference type="PANTHER" id="PTHR34360:SF6">
    <property type="entry name" value="OS02G0306550 PROTEIN"/>
    <property type="match status" value="1"/>
</dbReference>
<keyword evidence="2" id="KW-0812">Transmembrane</keyword>